<gene>
    <name evidence="3" type="ORF">CPT75_17290</name>
</gene>
<dbReference type="RefSeq" id="WP_110073819.1">
    <property type="nucleotide sequence ID" value="NZ_CM009896.1"/>
</dbReference>
<protein>
    <submittedName>
        <fullName evidence="3">Uncharacterized protein</fullName>
    </submittedName>
</protein>
<proteinExistence type="predicted"/>
<feature type="region of interest" description="Disordered" evidence="1">
    <location>
        <begin position="1"/>
        <end position="22"/>
    </location>
</feature>
<sequence>METTFVDGINEPNKDNSGINENGQKGFSEWVNNEVTEIVKQNIYEEDFYQEKIVIEIKVNGDHEGSFSIVIDKENDDYSNRVQVLTDKIDYDVCIEGDCTEVFKFLNKKSVLEDEIKKGRLVATSKNEENDKLIEQISYIFAPFKYKRKFDFVSLKKFIKGLFAPNSKVIENKSGGLVKKSFIIIGNLLSSGSLLVLGLFFISLSIVWACTNQNSVYALTKTENNETINVGYIQDGGSDDTIDLANADFRRLEKVGIVSFGDEDSTFDILSANTYENKIGPLVICFLGYVLIVAWLLIIGSDNREKKDESGVKRKIISKVIRLFKSVSAQSFCTFVLFLPLAILAIMSMFSRYSIVSWGGSNVNIPVELIFHIYGILQCLCLALWFGFHLWPRWDEKLSEKKCIKLDLYSTIAVVILTFMWVVYDISFIKIYFAIILVEFMMVQVSIKMSQLGRC</sequence>
<organism evidence="3 4">
    <name type="scientific">Butyrivibrio fibrisolvens</name>
    <dbReference type="NCBI Taxonomy" id="831"/>
    <lineage>
        <taxon>Bacteria</taxon>
        <taxon>Bacillati</taxon>
        <taxon>Bacillota</taxon>
        <taxon>Clostridia</taxon>
        <taxon>Lachnospirales</taxon>
        <taxon>Lachnospiraceae</taxon>
        <taxon>Butyrivibrio</taxon>
    </lineage>
</organism>
<evidence type="ECO:0000313" key="3">
    <source>
        <dbReference type="EMBL" id="PWT28736.1"/>
    </source>
</evidence>
<feature type="transmembrane region" description="Helical" evidence="2">
    <location>
        <begin position="320"/>
        <end position="349"/>
    </location>
</feature>
<feature type="transmembrane region" description="Helical" evidence="2">
    <location>
        <begin position="279"/>
        <end position="299"/>
    </location>
</feature>
<comment type="caution">
    <text evidence="3">The sequence shown here is derived from an EMBL/GenBank/DDBJ whole genome shotgun (WGS) entry which is preliminary data.</text>
</comment>
<keyword evidence="2" id="KW-0812">Transmembrane</keyword>
<name>A0A317G642_BUTFI</name>
<keyword evidence="2" id="KW-1133">Transmembrane helix</keyword>
<dbReference type="Proteomes" id="UP000245488">
    <property type="component" value="Chromosome"/>
</dbReference>
<evidence type="ECO:0000256" key="1">
    <source>
        <dbReference type="SAM" id="MobiDB-lite"/>
    </source>
</evidence>
<feature type="transmembrane region" description="Helical" evidence="2">
    <location>
        <begin position="403"/>
        <end position="423"/>
    </location>
</feature>
<keyword evidence="4" id="KW-1185">Reference proteome</keyword>
<dbReference type="EMBL" id="NXNG01000001">
    <property type="protein sequence ID" value="PWT28736.1"/>
    <property type="molecule type" value="Genomic_DNA"/>
</dbReference>
<evidence type="ECO:0000313" key="4">
    <source>
        <dbReference type="Proteomes" id="UP000245488"/>
    </source>
</evidence>
<evidence type="ECO:0000256" key="2">
    <source>
        <dbReference type="SAM" id="Phobius"/>
    </source>
</evidence>
<feature type="transmembrane region" description="Helical" evidence="2">
    <location>
        <begin position="369"/>
        <end position="391"/>
    </location>
</feature>
<dbReference type="AlphaFoldDB" id="A0A317G642"/>
<accession>A0A317G642</accession>
<keyword evidence="2" id="KW-0472">Membrane</keyword>
<reference evidence="3 4" key="1">
    <citation type="submission" date="2017-09" db="EMBL/GenBank/DDBJ databases">
        <title>High-quality draft genome sequence of Butyrivibrio fibrisolvens INBov1, isolated from cow rumen.</title>
        <authorList>
            <person name="Rodriguez Hernaez J."/>
            <person name="Rivarola M."/>
            <person name="Paniego N."/>
            <person name="Cravero S."/>
            <person name="Ceron Cucchi M."/>
            <person name="Martinez M.C."/>
        </authorList>
    </citation>
    <scope>NUCLEOTIDE SEQUENCE [LARGE SCALE GENOMIC DNA]</scope>
    <source>
        <strain evidence="3 4">INBov1</strain>
    </source>
</reference>
<feature type="transmembrane region" description="Helical" evidence="2">
    <location>
        <begin position="182"/>
        <end position="209"/>
    </location>
</feature>